<evidence type="ECO:0000313" key="2">
    <source>
        <dbReference type="Proteomes" id="UP000326169"/>
    </source>
</evidence>
<evidence type="ECO:0008006" key="3">
    <source>
        <dbReference type="Google" id="ProtNLM"/>
    </source>
</evidence>
<proteinExistence type="predicted"/>
<keyword evidence="2" id="KW-1185">Reference proteome</keyword>
<gene>
    <name evidence="1" type="ORF">NIES46_26080</name>
</gene>
<dbReference type="Proteomes" id="UP000326169">
    <property type="component" value="Unassembled WGS sequence"/>
</dbReference>
<name>A0A5M3T9B6_LIMPL</name>
<organism evidence="1 2">
    <name type="scientific">Limnospira platensis NIES-46</name>
    <dbReference type="NCBI Taxonomy" id="1236695"/>
    <lineage>
        <taxon>Bacteria</taxon>
        <taxon>Bacillati</taxon>
        <taxon>Cyanobacteriota</taxon>
        <taxon>Cyanophyceae</taxon>
        <taxon>Oscillatoriophycideae</taxon>
        <taxon>Oscillatoriales</taxon>
        <taxon>Sirenicapillariaceae</taxon>
        <taxon>Limnospira</taxon>
    </lineage>
</organism>
<dbReference type="RefSeq" id="WP_014273980.1">
    <property type="nucleotide sequence ID" value="NZ_BIMW01000101.1"/>
</dbReference>
<accession>A0A5M3T9B6</accession>
<reference evidence="1 2" key="1">
    <citation type="journal article" date="2019" name="J Genomics">
        <title>The Draft Genome of a Hydrogen-producing Cyanobacterium, Arthrospira platensis NIES-46.</title>
        <authorList>
            <person name="Suzuki S."/>
            <person name="Yamaguchi H."/>
            <person name="Kawachi M."/>
        </authorList>
    </citation>
    <scope>NUCLEOTIDE SEQUENCE [LARGE SCALE GENOMIC DNA]</scope>
    <source>
        <strain evidence="1 2">NIES-46</strain>
    </source>
</reference>
<sequence>MIQYFSGDRQNTVLDVVIVAEFRVRWLEKLAIEEIVNSGNRTRRESLVFDPR</sequence>
<protein>
    <recommendedName>
        <fullName evidence="3">Transposase</fullName>
    </recommendedName>
</protein>
<evidence type="ECO:0000313" key="1">
    <source>
        <dbReference type="EMBL" id="GCE94550.1"/>
    </source>
</evidence>
<dbReference type="EMBL" id="BIMW01000101">
    <property type="protein sequence ID" value="GCE94550.1"/>
    <property type="molecule type" value="Genomic_DNA"/>
</dbReference>
<comment type="caution">
    <text evidence="1">The sequence shown here is derived from an EMBL/GenBank/DDBJ whole genome shotgun (WGS) entry which is preliminary data.</text>
</comment>
<dbReference type="GeneID" id="301685820"/>